<dbReference type="PANTHER" id="PTHR30193:SF37">
    <property type="entry name" value="INNER MEMBRANE ABC TRANSPORTER PERMEASE PROTEIN YCJO"/>
    <property type="match status" value="1"/>
</dbReference>
<organism evidence="9">
    <name type="scientific">marine metagenome</name>
    <dbReference type="NCBI Taxonomy" id="408172"/>
    <lineage>
        <taxon>unclassified sequences</taxon>
        <taxon>metagenomes</taxon>
        <taxon>ecological metagenomes</taxon>
    </lineage>
</organism>
<feature type="transmembrane region" description="Helical" evidence="7">
    <location>
        <begin position="99"/>
        <end position="120"/>
    </location>
</feature>
<feature type="transmembrane region" description="Helical" evidence="7">
    <location>
        <begin position="66"/>
        <end position="87"/>
    </location>
</feature>
<evidence type="ECO:0000259" key="8">
    <source>
        <dbReference type="PROSITE" id="PS50928"/>
    </source>
</evidence>
<gene>
    <name evidence="9" type="ORF">METZ01_LOCUS239482</name>
</gene>
<name>A0A382HH52_9ZZZZ</name>
<dbReference type="PANTHER" id="PTHR30193">
    <property type="entry name" value="ABC TRANSPORTER PERMEASE PROTEIN"/>
    <property type="match status" value="1"/>
</dbReference>
<evidence type="ECO:0000256" key="7">
    <source>
        <dbReference type="SAM" id="Phobius"/>
    </source>
</evidence>
<feature type="transmembrane region" description="Helical" evidence="7">
    <location>
        <begin position="190"/>
        <end position="211"/>
    </location>
</feature>
<feature type="transmembrane region" description="Helical" evidence="7">
    <location>
        <begin position="132"/>
        <end position="155"/>
    </location>
</feature>
<evidence type="ECO:0000256" key="2">
    <source>
        <dbReference type="ARBA" id="ARBA00022448"/>
    </source>
</evidence>
<dbReference type="AlphaFoldDB" id="A0A382HH52"/>
<feature type="non-terminal residue" evidence="9">
    <location>
        <position position="1"/>
    </location>
</feature>
<keyword evidence="5 7" id="KW-1133">Transmembrane helix</keyword>
<dbReference type="CDD" id="cd06261">
    <property type="entry name" value="TM_PBP2"/>
    <property type="match status" value="1"/>
</dbReference>
<evidence type="ECO:0000256" key="3">
    <source>
        <dbReference type="ARBA" id="ARBA00022475"/>
    </source>
</evidence>
<dbReference type="GO" id="GO:0055085">
    <property type="term" value="P:transmembrane transport"/>
    <property type="evidence" value="ECO:0007669"/>
    <property type="project" value="InterPro"/>
</dbReference>
<keyword evidence="6 7" id="KW-0472">Membrane</keyword>
<reference evidence="9" key="1">
    <citation type="submission" date="2018-05" db="EMBL/GenBank/DDBJ databases">
        <authorList>
            <person name="Lanie J.A."/>
            <person name="Ng W.-L."/>
            <person name="Kazmierczak K.M."/>
            <person name="Andrzejewski T.M."/>
            <person name="Davidsen T.M."/>
            <person name="Wayne K.J."/>
            <person name="Tettelin H."/>
            <person name="Glass J.I."/>
            <person name="Rusch D."/>
            <person name="Podicherti R."/>
            <person name="Tsui H.-C.T."/>
            <person name="Winkler M.E."/>
        </authorList>
    </citation>
    <scope>NUCLEOTIDE SEQUENCE</scope>
</reference>
<feature type="transmembrane region" description="Helical" evidence="7">
    <location>
        <begin position="7"/>
        <end position="27"/>
    </location>
</feature>
<accession>A0A382HH52</accession>
<dbReference type="Gene3D" id="1.10.3720.10">
    <property type="entry name" value="MetI-like"/>
    <property type="match status" value="1"/>
</dbReference>
<dbReference type="Pfam" id="PF00528">
    <property type="entry name" value="BPD_transp_1"/>
    <property type="match status" value="1"/>
</dbReference>
<evidence type="ECO:0000256" key="5">
    <source>
        <dbReference type="ARBA" id="ARBA00022989"/>
    </source>
</evidence>
<dbReference type="GO" id="GO:0005886">
    <property type="term" value="C:plasma membrane"/>
    <property type="evidence" value="ECO:0007669"/>
    <property type="project" value="UniProtKB-SubCell"/>
</dbReference>
<protein>
    <recommendedName>
        <fullName evidence="8">ABC transmembrane type-1 domain-containing protein</fullName>
    </recommendedName>
</protein>
<sequence length="244" mass="27089">VPYLYIAPAFAVTIVFSFVSMGISFWASLHHYDAFAGAAEYSGLDNYRRALFADDSYFWLSLKNTAFYSAMSVIGVVLTALPLAILCQKARRYQALFRTLYFLPSITPGVVLALVFYHIFGVWGQLLDNAWTSLPALALLGVWSGAGYNMVIFLAGLTEIPRDFYEAAEIDGAGRWHQFRHITIPLLRNTLVFVMVMTIIGSFQVFTSVYIMTQGGPERSTEVIAYTIFINAFAVAGQMGYASA</sequence>
<keyword evidence="2" id="KW-0813">Transport</keyword>
<feature type="non-terminal residue" evidence="9">
    <location>
        <position position="244"/>
    </location>
</feature>
<evidence type="ECO:0000313" key="9">
    <source>
        <dbReference type="EMBL" id="SVB86628.1"/>
    </source>
</evidence>
<evidence type="ECO:0000256" key="6">
    <source>
        <dbReference type="ARBA" id="ARBA00023136"/>
    </source>
</evidence>
<dbReference type="InterPro" id="IPR000515">
    <property type="entry name" value="MetI-like"/>
</dbReference>
<proteinExistence type="predicted"/>
<evidence type="ECO:0000256" key="1">
    <source>
        <dbReference type="ARBA" id="ARBA00004651"/>
    </source>
</evidence>
<comment type="subcellular location">
    <subcellularLocation>
        <location evidence="1">Cell membrane</location>
        <topology evidence="1">Multi-pass membrane protein</topology>
    </subcellularLocation>
</comment>
<feature type="domain" description="ABC transmembrane type-1" evidence="8">
    <location>
        <begin position="62"/>
        <end position="244"/>
    </location>
</feature>
<dbReference type="InterPro" id="IPR051393">
    <property type="entry name" value="ABC_transporter_permease"/>
</dbReference>
<evidence type="ECO:0000256" key="4">
    <source>
        <dbReference type="ARBA" id="ARBA00022692"/>
    </source>
</evidence>
<dbReference type="PROSITE" id="PS50928">
    <property type="entry name" value="ABC_TM1"/>
    <property type="match status" value="1"/>
</dbReference>
<dbReference type="InterPro" id="IPR035906">
    <property type="entry name" value="MetI-like_sf"/>
</dbReference>
<keyword evidence="3" id="KW-1003">Cell membrane</keyword>
<dbReference type="SUPFAM" id="SSF161098">
    <property type="entry name" value="MetI-like"/>
    <property type="match status" value="1"/>
</dbReference>
<dbReference type="EMBL" id="UINC01061250">
    <property type="protein sequence ID" value="SVB86628.1"/>
    <property type="molecule type" value="Genomic_DNA"/>
</dbReference>
<keyword evidence="4 7" id="KW-0812">Transmembrane</keyword>
<feature type="transmembrane region" description="Helical" evidence="7">
    <location>
        <begin position="223"/>
        <end position="242"/>
    </location>
</feature>